<feature type="chain" id="PRO_5020992055" evidence="1">
    <location>
        <begin position="27"/>
        <end position="454"/>
    </location>
</feature>
<dbReference type="RefSeq" id="WP_133992177.1">
    <property type="nucleotide sequence ID" value="NZ_SODV01000001.1"/>
</dbReference>
<protein>
    <submittedName>
        <fullName evidence="3">Thiol-disulfide isomerase/thioredoxin</fullName>
    </submittedName>
</protein>
<dbReference type="PANTHER" id="PTHR42852:SF13">
    <property type="entry name" value="PROTEIN DIPZ"/>
    <property type="match status" value="1"/>
</dbReference>
<sequence length="454" mass="51884">MPIYRTSRISIFSLFLLFFAHSITHAQTEPSGEIDPIPGQLCPDWTISHIKYFKTTDIHISQLKGRWTVLDFWSKSCSGCIESFPKYNRWRDKYRDSVDFMLIGYQDQNNEIQPFYDALRKRMKLSFPVAFDSVIFHQLGIVSVPYVVIIDPSGIVRGITTYLSQPQFDSILKGKNVELYKVYTTHQPKPSYNMEGLFLISGNGGKDTAFAYRSVLARWSPDMPYFNPGSIFPNSSKFEALGLRLRMLYKYAYFGEYTIPFGDPLYGRVWPDPVAETKDSALFSDSATALPTSTNAWCYSLKIPQSRSSKYTLMSDMQRDLVTYFGYDVEIQTRQMPVRRLEATPEAKERLATKGGKPSWNVSNHLYKGLTLINSPVSTILDLLHEEFPDNIPLVDSTNIKGNIDIVIDTPILTESDIDQALQRNGLRLVKSEQLMKVMVIRDTKPDQQAILND</sequence>
<dbReference type="OrthoDB" id="793244at2"/>
<feature type="signal peptide" evidence="1">
    <location>
        <begin position="1"/>
        <end position="26"/>
    </location>
</feature>
<dbReference type="Proteomes" id="UP000294498">
    <property type="component" value="Unassembled WGS sequence"/>
</dbReference>
<dbReference type="InterPro" id="IPR036249">
    <property type="entry name" value="Thioredoxin-like_sf"/>
</dbReference>
<accession>A0A4R8DRL3</accession>
<evidence type="ECO:0000256" key="1">
    <source>
        <dbReference type="SAM" id="SignalP"/>
    </source>
</evidence>
<dbReference type="CDD" id="cd02966">
    <property type="entry name" value="TlpA_like_family"/>
    <property type="match status" value="1"/>
</dbReference>
<proteinExistence type="predicted"/>
<feature type="domain" description="Thioredoxin" evidence="2">
    <location>
        <begin position="23"/>
        <end position="177"/>
    </location>
</feature>
<dbReference type="SUPFAM" id="SSF52833">
    <property type="entry name" value="Thioredoxin-like"/>
    <property type="match status" value="1"/>
</dbReference>
<comment type="caution">
    <text evidence="3">The sequence shown here is derived from an EMBL/GenBank/DDBJ whole genome shotgun (WGS) entry which is preliminary data.</text>
</comment>
<keyword evidence="4" id="KW-1185">Reference proteome</keyword>
<name>A0A4R8DRL3_9BACT</name>
<dbReference type="PROSITE" id="PS51352">
    <property type="entry name" value="THIOREDOXIN_2"/>
    <property type="match status" value="1"/>
</dbReference>
<evidence type="ECO:0000259" key="2">
    <source>
        <dbReference type="PROSITE" id="PS51352"/>
    </source>
</evidence>
<keyword evidence="1" id="KW-0732">Signal</keyword>
<dbReference type="GO" id="GO:0016209">
    <property type="term" value="F:antioxidant activity"/>
    <property type="evidence" value="ECO:0007669"/>
    <property type="project" value="InterPro"/>
</dbReference>
<dbReference type="Pfam" id="PF00578">
    <property type="entry name" value="AhpC-TSA"/>
    <property type="match status" value="1"/>
</dbReference>
<keyword evidence="3" id="KW-0413">Isomerase</keyword>
<dbReference type="InterPro" id="IPR000866">
    <property type="entry name" value="AhpC/TSA"/>
</dbReference>
<dbReference type="EMBL" id="SODV01000001">
    <property type="protein sequence ID" value="TDX00476.1"/>
    <property type="molecule type" value="Genomic_DNA"/>
</dbReference>
<dbReference type="InterPro" id="IPR050553">
    <property type="entry name" value="Thioredoxin_ResA/DsbE_sf"/>
</dbReference>
<gene>
    <name evidence="3" type="ORF">EDB95_1501</name>
</gene>
<dbReference type="GO" id="GO:0016491">
    <property type="term" value="F:oxidoreductase activity"/>
    <property type="evidence" value="ECO:0007669"/>
    <property type="project" value="InterPro"/>
</dbReference>
<dbReference type="InterPro" id="IPR013766">
    <property type="entry name" value="Thioredoxin_domain"/>
</dbReference>
<reference evidence="3 4" key="1">
    <citation type="submission" date="2019-03" db="EMBL/GenBank/DDBJ databases">
        <title>Genomic Encyclopedia of Type Strains, Phase IV (KMG-IV): sequencing the most valuable type-strain genomes for metagenomic binning, comparative biology and taxonomic classification.</title>
        <authorList>
            <person name="Goeker M."/>
        </authorList>
    </citation>
    <scope>NUCLEOTIDE SEQUENCE [LARGE SCALE GENOMIC DNA]</scope>
    <source>
        <strain evidence="3 4">DSM 100059</strain>
    </source>
</reference>
<organism evidence="3 4">
    <name type="scientific">Dinghuibacter silviterrae</name>
    <dbReference type="NCBI Taxonomy" id="1539049"/>
    <lineage>
        <taxon>Bacteria</taxon>
        <taxon>Pseudomonadati</taxon>
        <taxon>Bacteroidota</taxon>
        <taxon>Chitinophagia</taxon>
        <taxon>Chitinophagales</taxon>
        <taxon>Chitinophagaceae</taxon>
        <taxon>Dinghuibacter</taxon>
    </lineage>
</organism>
<dbReference type="PANTHER" id="PTHR42852">
    <property type="entry name" value="THIOL:DISULFIDE INTERCHANGE PROTEIN DSBE"/>
    <property type="match status" value="1"/>
</dbReference>
<evidence type="ECO:0000313" key="3">
    <source>
        <dbReference type="EMBL" id="TDX00476.1"/>
    </source>
</evidence>
<dbReference type="Gene3D" id="3.40.30.10">
    <property type="entry name" value="Glutaredoxin"/>
    <property type="match status" value="1"/>
</dbReference>
<dbReference type="AlphaFoldDB" id="A0A4R8DRL3"/>
<dbReference type="GO" id="GO:0016853">
    <property type="term" value="F:isomerase activity"/>
    <property type="evidence" value="ECO:0007669"/>
    <property type="project" value="UniProtKB-KW"/>
</dbReference>
<evidence type="ECO:0000313" key="4">
    <source>
        <dbReference type="Proteomes" id="UP000294498"/>
    </source>
</evidence>